<accession>A0A8S5VKG6</accession>
<evidence type="ECO:0000256" key="1">
    <source>
        <dbReference type="SAM" id="Coils"/>
    </source>
</evidence>
<keyword evidence="1" id="KW-0175">Coiled coil</keyword>
<feature type="region of interest" description="Disordered" evidence="2">
    <location>
        <begin position="149"/>
        <end position="179"/>
    </location>
</feature>
<proteinExistence type="predicted"/>
<name>A0A8S5VKG6_9CAUD</name>
<sequence length="328" mass="34840">MRMAGDGSGVVAAKKKTTPVIRKNDGTGLAGALGPLYNNFSKTTGGGTPTSSVLHRRNTGTTGVRGNTGYSGGNRSYNTGSSYTAAAAPAASAATTETVASAPAAAQPAQNENNGNEALANMMKGYMQNYLNQMQSAISAAQKQAKEAQERAEAQLKAAQEAQRKAREEAYNRSAAQQKTDYEYGQGQLNSATDSALQQAYINRMLQQRNLAQSLAAQGLNGGTSETTTAGLYNNYNNSRNALETERASQLASLLNTYQNNMAQLENQKASGDAADLTQYQTNLANLTANNANNLISLMQGYANMASSVPQVRQKFNTSTGQWEYSYE</sequence>
<feature type="compositionally biased region" description="Low complexity" evidence="2">
    <location>
        <begin position="59"/>
        <end position="68"/>
    </location>
</feature>
<feature type="compositionally biased region" description="Basic and acidic residues" evidence="2">
    <location>
        <begin position="162"/>
        <end position="171"/>
    </location>
</feature>
<evidence type="ECO:0000313" key="3">
    <source>
        <dbReference type="EMBL" id="DAG89629.1"/>
    </source>
</evidence>
<feature type="region of interest" description="Disordered" evidence="2">
    <location>
        <begin position="42"/>
        <end position="73"/>
    </location>
</feature>
<reference evidence="3" key="1">
    <citation type="journal article" date="2021" name="Proc. Natl. Acad. Sci. U.S.A.">
        <title>A Catalog of Tens of Thousands of Viruses from Human Metagenomes Reveals Hidden Associations with Chronic Diseases.</title>
        <authorList>
            <person name="Tisza M.J."/>
            <person name="Buck C.B."/>
        </authorList>
    </citation>
    <scope>NUCLEOTIDE SEQUENCE</scope>
    <source>
        <strain evidence="3">CtcJL42</strain>
    </source>
</reference>
<dbReference type="EMBL" id="BK035262">
    <property type="protein sequence ID" value="DAG89629.1"/>
    <property type="molecule type" value="Genomic_DNA"/>
</dbReference>
<protein>
    <submittedName>
        <fullName evidence="3">Uncharacterized protein</fullName>
    </submittedName>
</protein>
<organism evidence="3">
    <name type="scientific">Ackermannviridae sp</name>
    <dbReference type="NCBI Taxonomy" id="2831612"/>
    <lineage>
        <taxon>Viruses</taxon>
        <taxon>Duplodnaviria</taxon>
        <taxon>Heunggongvirae</taxon>
        <taxon>Uroviricota</taxon>
        <taxon>Caudoviricetes</taxon>
        <taxon>Pantevenvirales</taxon>
        <taxon>Ackermannviridae</taxon>
    </lineage>
</organism>
<feature type="coiled-coil region" evidence="1">
    <location>
        <begin position="248"/>
        <end position="275"/>
    </location>
</feature>
<evidence type="ECO:0000256" key="2">
    <source>
        <dbReference type="SAM" id="MobiDB-lite"/>
    </source>
</evidence>